<evidence type="ECO:0000256" key="5">
    <source>
        <dbReference type="ARBA" id="ARBA00022989"/>
    </source>
</evidence>
<feature type="domain" description="ABC transmembrane type-1" evidence="8">
    <location>
        <begin position="68"/>
        <end position="283"/>
    </location>
</feature>
<evidence type="ECO:0000256" key="7">
    <source>
        <dbReference type="RuleBase" id="RU363032"/>
    </source>
</evidence>
<dbReference type="SUPFAM" id="SSF160964">
    <property type="entry name" value="MalF N-terminal region-like"/>
    <property type="match status" value="1"/>
</dbReference>
<keyword evidence="4 7" id="KW-0812">Transmembrane</keyword>
<keyword evidence="10" id="KW-1185">Reference proteome</keyword>
<dbReference type="EMBL" id="JAUSUQ010000010">
    <property type="protein sequence ID" value="MDQ0340026.1"/>
    <property type="molecule type" value="Genomic_DNA"/>
</dbReference>
<dbReference type="InterPro" id="IPR050809">
    <property type="entry name" value="UgpAE/MalFG_permease"/>
</dbReference>
<feature type="transmembrane region" description="Helical" evidence="7">
    <location>
        <begin position="105"/>
        <end position="125"/>
    </location>
</feature>
<dbReference type="InterPro" id="IPR035906">
    <property type="entry name" value="MetI-like_sf"/>
</dbReference>
<feature type="transmembrane region" description="Helical" evidence="7">
    <location>
        <begin position="155"/>
        <end position="179"/>
    </location>
</feature>
<dbReference type="RefSeq" id="WP_307340922.1">
    <property type="nucleotide sequence ID" value="NZ_JAUSUQ010000010.1"/>
</dbReference>
<comment type="similarity">
    <text evidence="7">Belongs to the binding-protein-dependent transport system permease family.</text>
</comment>
<protein>
    <submittedName>
        <fullName evidence="9">ABC-type sugar transport system permease subunit</fullName>
    </submittedName>
</protein>
<evidence type="ECO:0000313" key="10">
    <source>
        <dbReference type="Proteomes" id="UP001232445"/>
    </source>
</evidence>
<proteinExistence type="inferred from homology"/>
<name>A0ABU0CUD1_9BACI</name>
<organism evidence="9 10">
    <name type="scientific">Caldalkalibacillus uzonensis</name>
    <dbReference type="NCBI Taxonomy" id="353224"/>
    <lineage>
        <taxon>Bacteria</taxon>
        <taxon>Bacillati</taxon>
        <taxon>Bacillota</taxon>
        <taxon>Bacilli</taxon>
        <taxon>Bacillales</taxon>
        <taxon>Bacillaceae</taxon>
        <taxon>Caldalkalibacillus</taxon>
    </lineage>
</organism>
<evidence type="ECO:0000256" key="6">
    <source>
        <dbReference type="ARBA" id="ARBA00023136"/>
    </source>
</evidence>
<comment type="caution">
    <text evidence="9">The sequence shown here is derived from an EMBL/GenBank/DDBJ whole genome shotgun (WGS) entry which is preliminary data.</text>
</comment>
<dbReference type="Gene3D" id="1.10.3720.10">
    <property type="entry name" value="MetI-like"/>
    <property type="match status" value="1"/>
</dbReference>
<dbReference type="Proteomes" id="UP001232445">
    <property type="component" value="Unassembled WGS sequence"/>
</dbReference>
<feature type="transmembrane region" description="Helical" evidence="7">
    <location>
        <begin position="210"/>
        <end position="227"/>
    </location>
</feature>
<dbReference type="CDD" id="cd06261">
    <property type="entry name" value="TM_PBP2"/>
    <property type="match status" value="1"/>
</dbReference>
<dbReference type="Pfam" id="PF00528">
    <property type="entry name" value="BPD_transp_1"/>
    <property type="match status" value="1"/>
</dbReference>
<dbReference type="SUPFAM" id="SSF161098">
    <property type="entry name" value="MetI-like"/>
    <property type="match status" value="1"/>
</dbReference>
<evidence type="ECO:0000313" key="9">
    <source>
        <dbReference type="EMBL" id="MDQ0340026.1"/>
    </source>
</evidence>
<sequence>MRNKWLPWLLLSPALFLIVSLTVYPLLNTFFISFREYNMYSLVTGMSEWIGFEHYKQVLSDPFFWTVLRNTVMLGFACVCATMLVGLLVALLLNTNFKGSKLLGIVILIPWVFPSIAGGIVWRWMFNDQYGVVNYGLTRLGLDMFDGFAWFNQPFTAFFVIFLMVVWQSFPFIAVSLLAGFQSISSSLYEAAEIDGANSWVKLTHITLPLLKPLLLILFILSTIWNFKIFDQIYVMTEGGPARGTYVLSLYSWSEAFNVLNFGKASAIAMLMFLVLMAFIISYIRLFREDKEVRA</sequence>
<feature type="transmembrane region" description="Helical" evidence="7">
    <location>
        <begin position="7"/>
        <end position="27"/>
    </location>
</feature>
<gene>
    <name evidence="9" type="ORF">J2S00_002821</name>
</gene>
<evidence type="ECO:0000256" key="2">
    <source>
        <dbReference type="ARBA" id="ARBA00022448"/>
    </source>
</evidence>
<feature type="transmembrane region" description="Helical" evidence="7">
    <location>
        <begin position="267"/>
        <end position="287"/>
    </location>
</feature>
<keyword evidence="5 7" id="KW-1133">Transmembrane helix</keyword>
<keyword evidence="6 7" id="KW-0472">Membrane</keyword>
<keyword evidence="3" id="KW-1003">Cell membrane</keyword>
<evidence type="ECO:0000256" key="3">
    <source>
        <dbReference type="ARBA" id="ARBA00022475"/>
    </source>
</evidence>
<keyword evidence="9" id="KW-0762">Sugar transport</keyword>
<evidence type="ECO:0000259" key="8">
    <source>
        <dbReference type="PROSITE" id="PS50928"/>
    </source>
</evidence>
<keyword evidence="2 7" id="KW-0813">Transport</keyword>
<accession>A0ABU0CUD1</accession>
<evidence type="ECO:0000256" key="1">
    <source>
        <dbReference type="ARBA" id="ARBA00004651"/>
    </source>
</evidence>
<dbReference type="PANTHER" id="PTHR43227">
    <property type="entry name" value="BLL4140 PROTEIN"/>
    <property type="match status" value="1"/>
</dbReference>
<feature type="transmembrane region" description="Helical" evidence="7">
    <location>
        <begin position="72"/>
        <end position="93"/>
    </location>
</feature>
<comment type="subcellular location">
    <subcellularLocation>
        <location evidence="1 7">Cell membrane</location>
        <topology evidence="1 7">Multi-pass membrane protein</topology>
    </subcellularLocation>
</comment>
<dbReference type="InterPro" id="IPR000515">
    <property type="entry name" value="MetI-like"/>
</dbReference>
<dbReference type="PANTHER" id="PTHR43227:SF8">
    <property type="entry name" value="DIACETYLCHITOBIOSE UPTAKE SYSTEM PERMEASE PROTEIN DASB"/>
    <property type="match status" value="1"/>
</dbReference>
<evidence type="ECO:0000256" key="4">
    <source>
        <dbReference type="ARBA" id="ARBA00022692"/>
    </source>
</evidence>
<reference evidence="9 10" key="1">
    <citation type="submission" date="2023-07" db="EMBL/GenBank/DDBJ databases">
        <title>Genomic Encyclopedia of Type Strains, Phase IV (KMG-IV): sequencing the most valuable type-strain genomes for metagenomic binning, comparative biology and taxonomic classification.</title>
        <authorList>
            <person name="Goeker M."/>
        </authorList>
    </citation>
    <scope>NUCLEOTIDE SEQUENCE [LARGE SCALE GENOMIC DNA]</scope>
    <source>
        <strain evidence="9 10">DSM 17740</strain>
    </source>
</reference>
<dbReference type="PROSITE" id="PS50928">
    <property type="entry name" value="ABC_TM1"/>
    <property type="match status" value="1"/>
</dbReference>